<feature type="chain" id="PRO_5002576849" description="Lipoprotein" evidence="1">
    <location>
        <begin position="21"/>
        <end position="139"/>
    </location>
</feature>
<dbReference type="OrthoDB" id="6196416at2"/>
<feature type="signal peptide" evidence="1">
    <location>
        <begin position="1"/>
        <end position="20"/>
    </location>
</feature>
<protein>
    <recommendedName>
        <fullName evidence="4">Lipoprotein</fullName>
    </recommendedName>
</protein>
<dbReference type="AlphaFoldDB" id="A0A0G9H7K5"/>
<name>A0A0G9H7K5_9GAMM</name>
<evidence type="ECO:0000313" key="3">
    <source>
        <dbReference type="Proteomes" id="UP000035481"/>
    </source>
</evidence>
<comment type="caution">
    <text evidence="2">The sequence shown here is derived from an EMBL/GenBank/DDBJ whole genome shotgun (WGS) entry which is preliminary data.</text>
</comment>
<evidence type="ECO:0000256" key="1">
    <source>
        <dbReference type="SAM" id="SignalP"/>
    </source>
</evidence>
<dbReference type="Proteomes" id="UP000035481">
    <property type="component" value="Unassembled WGS sequence"/>
</dbReference>
<dbReference type="RefSeq" id="WP_046970252.1">
    <property type="nucleotide sequence ID" value="NZ_JPLA01000004.1"/>
</dbReference>
<accession>A0A0G9H7K5</accession>
<sequence>MRRVLIPLVTLSMLALGGCATNKRNDDLTTTLNAYASAVRWGDFNAALVFVDPKVREAHPISPLEMSRYQQYKVSGYDDGNGVVPNGQLEVKQTVKINLVNVNTQAERTVTDHQTWSYDAESKHWYLETGLPDISGKQL</sequence>
<proteinExistence type="predicted"/>
<evidence type="ECO:0000313" key="2">
    <source>
        <dbReference type="EMBL" id="KLD65775.1"/>
    </source>
</evidence>
<dbReference type="PATRIC" id="fig|1440762.4.peg.2491"/>
<evidence type="ECO:0008006" key="4">
    <source>
        <dbReference type="Google" id="ProtNLM"/>
    </source>
</evidence>
<dbReference type="PROSITE" id="PS51257">
    <property type="entry name" value="PROKAR_LIPOPROTEIN"/>
    <property type="match status" value="1"/>
</dbReference>
<gene>
    <name evidence="2" type="ORF">Y882_02375</name>
</gene>
<reference evidence="2 3" key="1">
    <citation type="journal article" date="2015" name="Antonie Van Leeuwenhoek">
        <title>A phylogenomic and molecular marker based taxonomic framework for the order Xanthomonadales: proposal to transfer the families Algiphilaceae and Solimonadaceae to the order Nevskiales ord. nov. and to create a new family within the order Xanthomonadales, the family Rhodanobacteraceae fam. nov., containing the genus Rhodanobacter and its closest relatives.</title>
        <authorList>
            <person name="Naushad S."/>
            <person name="Adeolu M."/>
            <person name="Wong S."/>
            <person name="Sohail M."/>
            <person name="Schellhorn H.E."/>
            <person name="Gupta R.S."/>
        </authorList>
    </citation>
    <scope>NUCLEOTIDE SEQUENCE [LARGE SCALE GENOMIC DNA]</scope>
    <source>
        <strain evidence="2 3">DSM 16301</strain>
    </source>
</reference>
<keyword evidence="1" id="KW-0732">Signal</keyword>
<dbReference type="STRING" id="1440762.Y882_02375"/>
<dbReference type="EMBL" id="JPLA01000004">
    <property type="protein sequence ID" value="KLD65775.1"/>
    <property type="molecule type" value="Genomic_DNA"/>
</dbReference>
<organism evidence="2 3">
    <name type="scientific">Dyella japonica DSM 16301</name>
    <dbReference type="NCBI Taxonomy" id="1440762"/>
    <lineage>
        <taxon>Bacteria</taxon>
        <taxon>Pseudomonadati</taxon>
        <taxon>Pseudomonadota</taxon>
        <taxon>Gammaproteobacteria</taxon>
        <taxon>Lysobacterales</taxon>
        <taxon>Rhodanobacteraceae</taxon>
        <taxon>Dyella</taxon>
    </lineage>
</organism>